<feature type="region of interest" description="Disordered" evidence="5">
    <location>
        <begin position="45"/>
        <end position="141"/>
    </location>
</feature>
<dbReference type="InterPro" id="IPR037682">
    <property type="entry name" value="TonB_C"/>
</dbReference>
<dbReference type="EMBL" id="WTYV01000005">
    <property type="protein sequence ID" value="MXO72636.1"/>
    <property type="molecule type" value="Genomic_DNA"/>
</dbReference>
<gene>
    <name evidence="8" type="ORF">GRI99_13470</name>
</gene>
<evidence type="ECO:0000259" key="7">
    <source>
        <dbReference type="PROSITE" id="PS52015"/>
    </source>
</evidence>
<reference evidence="8 9" key="1">
    <citation type="submission" date="2019-12" db="EMBL/GenBank/DDBJ databases">
        <title>Genomic-based taxomic classification of the family Erythrobacteraceae.</title>
        <authorList>
            <person name="Xu L."/>
        </authorList>
    </citation>
    <scope>NUCLEOTIDE SEQUENCE [LARGE SCALE GENOMIC DNA]</scope>
    <source>
        <strain evidence="8 9">M0322</strain>
    </source>
</reference>
<feature type="compositionally biased region" description="Basic and acidic residues" evidence="5">
    <location>
        <begin position="61"/>
        <end position="70"/>
    </location>
</feature>
<dbReference type="AlphaFoldDB" id="A0A844Z058"/>
<feature type="compositionally biased region" description="Pro residues" evidence="5">
    <location>
        <begin position="112"/>
        <end position="127"/>
    </location>
</feature>
<evidence type="ECO:0000256" key="3">
    <source>
        <dbReference type="ARBA" id="ARBA00022989"/>
    </source>
</evidence>
<keyword evidence="3 6" id="KW-1133">Transmembrane helix</keyword>
<organism evidence="8 9">
    <name type="scientific">Alteraurantiacibacter buctensis</name>
    <dbReference type="NCBI Taxonomy" id="1503981"/>
    <lineage>
        <taxon>Bacteria</taxon>
        <taxon>Pseudomonadati</taxon>
        <taxon>Pseudomonadota</taxon>
        <taxon>Alphaproteobacteria</taxon>
        <taxon>Sphingomonadales</taxon>
        <taxon>Erythrobacteraceae</taxon>
        <taxon>Alteraurantiacibacter</taxon>
    </lineage>
</organism>
<accession>A0A844Z058</accession>
<dbReference type="PRINTS" id="PR01217">
    <property type="entry name" value="PRICHEXTENSN"/>
</dbReference>
<name>A0A844Z058_9SPHN</name>
<keyword evidence="2 6" id="KW-0812">Transmembrane</keyword>
<evidence type="ECO:0000256" key="1">
    <source>
        <dbReference type="ARBA" id="ARBA00004167"/>
    </source>
</evidence>
<evidence type="ECO:0000256" key="2">
    <source>
        <dbReference type="ARBA" id="ARBA00022692"/>
    </source>
</evidence>
<dbReference type="OrthoDB" id="7585155at2"/>
<evidence type="ECO:0000313" key="9">
    <source>
        <dbReference type="Proteomes" id="UP000466966"/>
    </source>
</evidence>
<feature type="transmembrane region" description="Helical" evidence="6">
    <location>
        <begin position="12"/>
        <end position="36"/>
    </location>
</feature>
<dbReference type="GO" id="GO:0016020">
    <property type="term" value="C:membrane"/>
    <property type="evidence" value="ECO:0007669"/>
    <property type="project" value="UniProtKB-SubCell"/>
</dbReference>
<dbReference type="Proteomes" id="UP000466966">
    <property type="component" value="Unassembled WGS sequence"/>
</dbReference>
<proteinExistence type="predicted"/>
<feature type="compositionally biased region" description="Pro residues" evidence="5">
    <location>
        <begin position="86"/>
        <end position="97"/>
    </location>
</feature>
<comment type="caution">
    <text evidence="8">The sequence shown here is derived from an EMBL/GenBank/DDBJ whole genome shotgun (WGS) entry which is preliminary data.</text>
</comment>
<dbReference type="Pfam" id="PF03544">
    <property type="entry name" value="TonB_C"/>
    <property type="match status" value="1"/>
</dbReference>
<evidence type="ECO:0000256" key="6">
    <source>
        <dbReference type="SAM" id="Phobius"/>
    </source>
</evidence>
<dbReference type="PROSITE" id="PS52015">
    <property type="entry name" value="TONB_CTD"/>
    <property type="match status" value="1"/>
</dbReference>
<comment type="subcellular location">
    <subcellularLocation>
        <location evidence="1">Membrane</location>
        <topology evidence="1">Single-pass membrane protein</topology>
    </subcellularLocation>
</comment>
<feature type="domain" description="TonB C-terminal" evidence="7">
    <location>
        <begin position="132"/>
        <end position="225"/>
    </location>
</feature>
<dbReference type="NCBIfam" id="TIGR01352">
    <property type="entry name" value="tonB_Cterm"/>
    <property type="match status" value="1"/>
</dbReference>
<feature type="compositionally biased region" description="Pro residues" evidence="5">
    <location>
        <begin position="45"/>
        <end position="60"/>
    </location>
</feature>
<keyword evidence="9" id="KW-1185">Reference proteome</keyword>
<evidence type="ECO:0000256" key="5">
    <source>
        <dbReference type="SAM" id="MobiDB-lite"/>
    </source>
</evidence>
<dbReference type="InterPro" id="IPR006260">
    <property type="entry name" value="TonB/TolA_C"/>
</dbReference>
<protein>
    <submittedName>
        <fullName evidence="8">TonB family protein</fullName>
    </submittedName>
</protein>
<sequence length="225" mass="24119">MAYLDHNHSHKRLAGVTGVALVHIVLALGLTAGLAIDYIRPAPPPPFEGGQIPLPPPPPPDTREQPDPVDPRVPPTAPERPVDLNLPPPLPPVPPTPTDEQITYTGGTDIPLPTPPQPPEPPRPPLVTPRGPVPANGPAGWVTTDDYPRIAISREYEGTTRYQVTVGSNGRVQGCSVVASSGFEVLDRTVCDRIERRARFRPGIDRNGVEVAGIYTGSVSWQLPD</sequence>
<keyword evidence="4 6" id="KW-0472">Membrane</keyword>
<evidence type="ECO:0000256" key="4">
    <source>
        <dbReference type="ARBA" id="ARBA00023136"/>
    </source>
</evidence>
<dbReference type="Gene3D" id="3.30.1150.10">
    <property type="match status" value="1"/>
</dbReference>
<evidence type="ECO:0000313" key="8">
    <source>
        <dbReference type="EMBL" id="MXO72636.1"/>
    </source>
</evidence>
<dbReference type="GO" id="GO:0055085">
    <property type="term" value="P:transmembrane transport"/>
    <property type="evidence" value="ECO:0007669"/>
    <property type="project" value="InterPro"/>
</dbReference>
<dbReference type="SUPFAM" id="SSF74653">
    <property type="entry name" value="TolA/TonB C-terminal domain"/>
    <property type="match status" value="1"/>
</dbReference>
<dbReference type="RefSeq" id="WP_160772550.1">
    <property type="nucleotide sequence ID" value="NZ_WTYV01000005.1"/>
</dbReference>